<dbReference type="InterPro" id="IPR004274">
    <property type="entry name" value="FCP1_dom"/>
</dbReference>
<dbReference type="NCBIfam" id="TIGR02251">
    <property type="entry name" value="HIF-SF_euk"/>
    <property type="match status" value="1"/>
</dbReference>
<feature type="compositionally biased region" description="Low complexity" evidence="1">
    <location>
        <begin position="43"/>
        <end position="56"/>
    </location>
</feature>
<dbReference type="GO" id="GO:0009651">
    <property type="term" value="P:response to salt stress"/>
    <property type="evidence" value="ECO:0007669"/>
    <property type="project" value="UniProtKB-ARBA"/>
</dbReference>
<dbReference type="HOGENOM" id="CLU_020262_9_0_1"/>
<feature type="region of interest" description="Disordered" evidence="1">
    <location>
        <begin position="1"/>
        <end position="76"/>
    </location>
</feature>
<dbReference type="InterPro" id="IPR036412">
    <property type="entry name" value="HAD-like_sf"/>
</dbReference>
<dbReference type="Pfam" id="PF03031">
    <property type="entry name" value="NIF"/>
    <property type="match status" value="1"/>
</dbReference>
<feature type="compositionally biased region" description="Low complexity" evidence="1">
    <location>
        <begin position="12"/>
        <end position="25"/>
    </location>
</feature>
<accession>A0A0C9XPQ0</accession>
<name>A0A0C9XPQ0_9AGAR</name>
<sequence length="469" mass="51257">MAAVSLRQRLFSNASSKSTKNTTDSHVNNTQTISTPSLNNGQAPLSLSLDSLSADPVSDDTDREQGSLNTTITPNSRRIPFYRRKANKSSASAAALSSSSIIKPLPGPSRFRPSFLSRVVNKVVPCVNSDQSQLNQDHHLSHLSDTDHSFPLRDITLLKPSDSLAQNSPLDDQEESPPIAAGFIATPTSSHPPSSPTDSEVLVQPPPSSHLLPEDETDGLTSGAVQPPGSTGDEIARSNTHDTSEDSDRTSFTDDDDHHHMRDEEDYEENLIKAGGSGIPIGPDGLPMPLLPPISPEHVGRKCLVLDLDETLVHSSFKAIQQADFIVPVEIEYHWHHFHVLKRPGVDNFLKKMGEIYEVVVFTASLSKYADPVLDKLDIHHVVAHRLFRESCFSHKGNYVKDLSQLGRPIADTIILDNSPASYIFHPNNAVPVSSWFNDPHDAELTDLIPFLADLTSVSDIRGILDGAR</sequence>
<dbReference type="PROSITE" id="PS50969">
    <property type="entry name" value="FCP1"/>
    <property type="match status" value="1"/>
</dbReference>
<dbReference type="GO" id="GO:0045944">
    <property type="term" value="P:positive regulation of transcription by RNA polymerase II"/>
    <property type="evidence" value="ECO:0007669"/>
    <property type="project" value="UniProtKB-ARBA"/>
</dbReference>
<dbReference type="PANTHER" id="PTHR12210">
    <property type="entry name" value="DULLARD PROTEIN PHOSPHATASE"/>
    <property type="match status" value="1"/>
</dbReference>
<keyword evidence="4" id="KW-1185">Reference proteome</keyword>
<dbReference type="InterPro" id="IPR011948">
    <property type="entry name" value="Dullard_phosphatase"/>
</dbReference>
<evidence type="ECO:0000313" key="4">
    <source>
        <dbReference type="Proteomes" id="UP000054477"/>
    </source>
</evidence>
<protein>
    <recommendedName>
        <fullName evidence="2">FCP1 homology domain-containing protein</fullName>
    </recommendedName>
</protein>
<reference evidence="3 4" key="1">
    <citation type="submission" date="2014-04" db="EMBL/GenBank/DDBJ databases">
        <authorList>
            <consortium name="DOE Joint Genome Institute"/>
            <person name="Kuo A."/>
            <person name="Kohler A."/>
            <person name="Nagy L.G."/>
            <person name="Floudas D."/>
            <person name="Copeland A."/>
            <person name="Barry K.W."/>
            <person name="Cichocki N."/>
            <person name="Veneault-Fourrey C."/>
            <person name="LaButti K."/>
            <person name="Lindquist E.A."/>
            <person name="Lipzen A."/>
            <person name="Lundell T."/>
            <person name="Morin E."/>
            <person name="Murat C."/>
            <person name="Sun H."/>
            <person name="Tunlid A."/>
            <person name="Henrissat B."/>
            <person name="Grigoriev I.V."/>
            <person name="Hibbett D.S."/>
            <person name="Martin F."/>
            <person name="Nordberg H.P."/>
            <person name="Cantor M.N."/>
            <person name="Hua S.X."/>
        </authorList>
    </citation>
    <scope>NUCLEOTIDE SEQUENCE [LARGE SCALE GENOMIC DNA]</scope>
    <source>
        <strain evidence="3 4">LaAM-08-1</strain>
    </source>
</reference>
<evidence type="ECO:0000256" key="1">
    <source>
        <dbReference type="SAM" id="MobiDB-lite"/>
    </source>
</evidence>
<gene>
    <name evidence="3" type="ORF">K443DRAFT_676695</name>
</gene>
<dbReference type="GO" id="GO:1904262">
    <property type="term" value="P:negative regulation of TORC1 signaling"/>
    <property type="evidence" value="ECO:0007669"/>
    <property type="project" value="UniProtKB-ARBA"/>
</dbReference>
<dbReference type="InterPro" id="IPR050365">
    <property type="entry name" value="TIM50"/>
</dbReference>
<proteinExistence type="predicted"/>
<dbReference type="OrthoDB" id="277011at2759"/>
<dbReference type="SMART" id="SM00577">
    <property type="entry name" value="CPDc"/>
    <property type="match status" value="1"/>
</dbReference>
<dbReference type="AlphaFoldDB" id="A0A0C9XPQ0"/>
<dbReference type="EMBL" id="KN838579">
    <property type="protein sequence ID" value="KIK03519.1"/>
    <property type="molecule type" value="Genomic_DNA"/>
</dbReference>
<dbReference type="InterPro" id="IPR023214">
    <property type="entry name" value="HAD_sf"/>
</dbReference>
<evidence type="ECO:0000259" key="2">
    <source>
        <dbReference type="PROSITE" id="PS50969"/>
    </source>
</evidence>
<reference evidence="4" key="2">
    <citation type="submission" date="2015-01" db="EMBL/GenBank/DDBJ databases">
        <title>Evolutionary Origins and Diversification of the Mycorrhizal Mutualists.</title>
        <authorList>
            <consortium name="DOE Joint Genome Institute"/>
            <consortium name="Mycorrhizal Genomics Consortium"/>
            <person name="Kohler A."/>
            <person name="Kuo A."/>
            <person name="Nagy L.G."/>
            <person name="Floudas D."/>
            <person name="Copeland A."/>
            <person name="Barry K.W."/>
            <person name="Cichocki N."/>
            <person name="Veneault-Fourrey C."/>
            <person name="LaButti K."/>
            <person name="Lindquist E.A."/>
            <person name="Lipzen A."/>
            <person name="Lundell T."/>
            <person name="Morin E."/>
            <person name="Murat C."/>
            <person name="Riley R."/>
            <person name="Ohm R."/>
            <person name="Sun H."/>
            <person name="Tunlid A."/>
            <person name="Henrissat B."/>
            <person name="Grigoriev I.V."/>
            <person name="Hibbett D.S."/>
            <person name="Martin F."/>
        </authorList>
    </citation>
    <scope>NUCLEOTIDE SEQUENCE [LARGE SCALE GENOMIC DNA]</scope>
    <source>
        <strain evidence="4">LaAM-08-1</strain>
    </source>
</reference>
<feature type="compositionally biased region" description="Basic and acidic residues" evidence="1">
    <location>
        <begin position="234"/>
        <end position="260"/>
    </location>
</feature>
<feature type="region of interest" description="Disordered" evidence="1">
    <location>
        <begin position="182"/>
        <end position="260"/>
    </location>
</feature>
<organism evidence="3 4">
    <name type="scientific">Laccaria amethystina LaAM-08-1</name>
    <dbReference type="NCBI Taxonomy" id="1095629"/>
    <lineage>
        <taxon>Eukaryota</taxon>
        <taxon>Fungi</taxon>
        <taxon>Dikarya</taxon>
        <taxon>Basidiomycota</taxon>
        <taxon>Agaricomycotina</taxon>
        <taxon>Agaricomycetes</taxon>
        <taxon>Agaricomycetidae</taxon>
        <taxon>Agaricales</taxon>
        <taxon>Agaricineae</taxon>
        <taxon>Hydnangiaceae</taxon>
        <taxon>Laccaria</taxon>
    </lineage>
</organism>
<feature type="domain" description="FCP1 homology" evidence="2">
    <location>
        <begin position="297"/>
        <end position="455"/>
    </location>
</feature>
<dbReference type="FunFam" id="3.40.50.1000:FF:000043">
    <property type="entry name" value="General stress response phosphoprotein phosphatase Psr1/2"/>
    <property type="match status" value="1"/>
</dbReference>
<dbReference type="GO" id="GO:0016791">
    <property type="term" value="F:phosphatase activity"/>
    <property type="evidence" value="ECO:0007669"/>
    <property type="project" value="InterPro"/>
</dbReference>
<dbReference type="STRING" id="1095629.A0A0C9XPQ0"/>
<dbReference type="Gene3D" id="3.40.50.1000">
    <property type="entry name" value="HAD superfamily/HAD-like"/>
    <property type="match status" value="1"/>
</dbReference>
<dbReference type="GO" id="GO:0034198">
    <property type="term" value="P:cellular response to amino acid starvation"/>
    <property type="evidence" value="ECO:0007669"/>
    <property type="project" value="UniProtKB-ARBA"/>
</dbReference>
<dbReference type="CDD" id="cd07521">
    <property type="entry name" value="HAD_FCP1-like"/>
    <property type="match status" value="1"/>
</dbReference>
<evidence type="ECO:0000313" key="3">
    <source>
        <dbReference type="EMBL" id="KIK03519.1"/>
    </source>
</evidence>
<feature type="compositionally biased region" description="Polar residues" evidence="1">
    <location>
        <begin position="26"/>
        <end position="42"/>
    </location>
</feature>
<dbReference type="Proteomes" id="UP000054477">
    <property type="component" value="Unassembled WGS sequence"/>
</dbReference>
<feature type="compositionally biased region" description="Polar residues" evidence="1">
    <location>
        <begin position="66"/>
        <end position="76"/>
    </location>
</feature>
<dbReference type="SUPFAM" id="SSF56784">
    <property type="entry name" value="HAD-like"/>
    <property type="match status" value="1"/>
</dbReference>